<protein>
    <submittedName>
        <fullName evidence="1">Uncharacterized protein</fullName>
    </submittedName>
</protein>
<accession>A0AAN9SPZ6</accession>
<reference evidence="1 2" key="1">
    <citation type="submission" date="2024-01" db="EMBL/GenBank/DDBJ databases">
        <title>The genomes of 5 underutilized Papilionoideae crops provide insights into root nodulation and disease resistanc.</title>
        <authorList>
            <person name="Jiang F."/>
        </authorList>
    </citation>
    <scope>NUCLEOTIDE SEQUENCE [LARGE SCALE GENOMIC DNA]</scope>
    <source>
        <strain evidence="1">DUOXIRENSHENG_FW03</strain>
        <tissue evidence="1">Leaves</tissue>
    </source>
</reference>
<evidence type="ECO:0000313" key="1">
    <source>
        <dbReference type="EMBL" id="KAK7402155.1"/>
    </source>
</evidence>
<sequence length="70" mass="7643">MGTLTLVILKGKKETLEFARVAFGPSALNSAILVVAVPVDNAGTVSLYIDLIAKNRIEFDLVEDRRIWLG</sequence>
<dbReference type="AlphaFoldDB" id="A0AAN9SPZ6"/>
<name>A0AAN9SPZ6_PSOTE</name>
<organism evidence="1 2">
    <name type="scientific">Psophocarpus tetragonolobus</name>
    <name type="common">Winged bean</name>
    <name type="synonym">Dolichos tetragonolobus</name>
    <dbReference type="NCBI Taxonomy" id="3891"/>
    <lineage>
        <taxon>Eukaryota</taxon>
        <taxon>Viridiplantae</taxon>
        <taxon>Streptophyta</taxon>
        <taxon>Embryophyta</taxon>
        <taxon>Tracheophyta</taxon>
        <taxon>Spermatophyta</taxon>
        <taxon>Magnoliopsida</taxon>
        <taxon>eudicotyledons</taxon>
        <taxon>Gunneridae</taxon>
        <taxon>Pentapetalae</taxon>
        <taxon>rosids</taxon>
        <taxon>fabids</taxon>
        <taxon>Fabales</taxon>
        <taxon>Fabaceae</taxon>
        <taxon>Papilionoideae</taxon>
        <taxon>50 kb inversion clade</taxon>
        <taxon>NPAAA clade</taxon>
        <taxon>indigoferoid/millettioid clade</taxon>
        <taxon>Phaseoleae</taxon>
        <taxon>Psophocarpus</taxon>
    </lineage>
</organism>
<proteinExistence type="predicted"/>
<gene>
    <name evidence="1" type="ORF">VNO78_14195</name>
</gene>
<comment type="caution">
    <text evidence="1">The sequence shown here is derived from an EMBL/GenBank/DDBJ whole genome shotgun (WGS) entry which is preliminary data.</text>
</comment>
<dbReference type="Proteomes" id="UP001386955">
    <property type="component" value="Unassembled WGS sequence"/>
</dbReference>
<dbReference type="EMBL" id="JAYMYS010000003">
    <property type="protein sequence ID" value="KAK7402155.1"/>
    <property type="molecule type" value="Genomic_DNA"/>
</dbReference>
<evidence type="ECO:0000313" key="2">
    <source>
        <dbReference type="Proteomes" id="UP001386955"/>
    </source>
</evidence>
<keyword evidence="2" id="KW-1185">Reference proteome</keyword>